<protein>
    <submittedName>
        <fullName evidence="1">Uncharacterized protein</fullName>
    </submittedName>
</protein>
<sequence>MCRSQIYSSNVKTVRASARGTFVDGCDGLIIAGKEIFMADGIGEFKAAIHVGWKGLSVGITENSFEILQKNSTLDRKKLKFISNFISTCAVMK</sequence>
<dbReference type="Gene3D" id="3.60.140.10">
    <property type="entry name" value="CNF1/YfiH-like putative cysteine hydrolases"/>
    <property type="match status" value="1"/>
</dbReference>
<evidence type="ECO:0000313" key="1">
    <source>
        <dbReference type="EMBL" id="OEG70797.1"/>
    </source>
</evidence>
<reference evidence="1 2" key="1">
    <citation type="submission" date="2015-11" db="EMBL/GenBank/DDBJ databases">
        <title>Evidence for parallel genomic evolution in an endosymbiosis of termite gut flagellates.</title>
        <authorList>
            <person name="Zheng H."/>
        </authorList>
    </citation>
    <scope>NUCLEOTIDE SEQUENCE [LARGE SCALE GENOMIC DNA]</scope>
    <source>
        <strain evidence="1 2">CET450</strain>
    </source>
</reference>
<accession>A0A1E5IJW3</accession>
<dbReference type="EMBL" id="LNVX01000291">
    <property type="protein sequence ID" value="OEG70797.1"/>
    <property type="molecule type" value="Genomic_DNA"/>
</dbReference>
<dbReference type="AlphaFoldDB" id="A0A1E5IJW3"/>
<gene>
    <name evidence="1" type="ORF">ATZ36_17655</name>
</gene>
<organism evidence="1 2">
    <name type="scientific">Endomicrobium trichonymphae</name>
    <dbReference type="NCBI Taxonomy" id="1408204"/>
    <lineage>
        <taxon>Bacteria</taxon>
        <taxon>Pseudomonadati</taxon>
        <taxon>Elusimicrobiota</taxon>
        <taxon>Endomicrobiia</taxon>
        <taxon>Endomicrobiales</taxon>
        <taxon>Endomicrobiaceae</taxon>
        <taxon>Candidatus Endomicrobiellum</taxon>
    </lineage>
</organism>
<dbReference type="SUPFAM" id="SSF64438">
    <property type="entry name" value="CNF1/YfiH-like putative cysteine hydrolases"/>
    <property type="match status" value="1"/>
</dbReference>
<dbReference type="InterPro" id="IPR038371">
    <property type="entry name" value="Cu_polyphenol_OxRdtase_sf"/>
</dbReference>
<evidence type="ECO:0000313" key="2">
    <source>
        <dbReference type="Proteomes" id="UP000095237"/>
    </source>
</evidence>
<proteinExistence type="predicted"/>
<comment type="caution">
    <text evidence="1">The sequence shown here is derived from an EMBL/GenBank/DDBJ whole genome shotgun (WGS) entry which is preliminary data.</text>
</comment>
<dbReference type="Proteomes" id="UP000095237">
    <property type="component" value="Unassembled WGS sequence"/>
</dbReference>
<keyword evidence="2" id="KW-1185">Reference proteome</keyword>
<dbReference type="InterPro" id="IPR011324">
    <property type="entry name" value="Cytotoxic_necrot_fac-like_cat"/>
</dbReference>
<name>A0A1E5IJW3_ENDTX</name>